<evidence type="ECO:0000313" key="9">
    <source>
        <dbReference type="EMBL" id="APP88475.1"/>
    </source>
</evidence>
<keyword evidence="12" id="KW-1185">Reference proteome</keyword>
<dbReference type="PANTHER" id="PTHR42960:SF1">
    <property type="entry name" value="YCF46 PROTEIN"/>
    <property type="match status" value="1"/>
</dbReference>
<comment type="similarity">
    <text evidence="6">Belongs to the AAA ATPase family. Highly divergent.</text>
</comment>
<dbReference type="CDD" id="cd19507">
    <property type="entry name" value="RecA-like_Ycf46-like"/>
    <property type="match status" value="1"/>
</dbReference>
<dbReference type="PANTHER" id="PTHR42960">
    <property type="entry name" value="YCF46 PROTEIN"/>
    <property type="match status" value="1"/>
</dbReference>
<dbReference type="AlphaFoldDB" id="A0A1L5YCP4"/>
<keyword evidence="4" id="KW-0547">Nucleotide-binding</keyword>
<evidence type="ECO:0000256" key="4">
    <source>
        <dbReference type="ARBA" id="ARBA00022741"/>
    </source>
</evidence>
<feature type="domain" description="AAA+ ATPase" evidence="8">
    <location>
        <begin position="260"/>
        <end position="394"/>
    </location>
</feature>
<comment type="subcellular location">
    <subcellularLocation>
        <location evidence="1">Plastid</location>
        <location evidence="1">Chloroplast</location>
    </subcellularLocation>
</comment>
<dbReference type="GO" id="GO:0009507">
    <property type="term" value="C:chloroplast"/>
    <property type="evidence" value="ECO:0007669"/>
    <property type="project" value="UniProtKB-SubCell"/>
</dbReference>
<dbReference type="EMBL" id="LC490351">
    <property type="protein sequence ID" value="BBL86460.1"/>
    <property type="molecule type" value="Genomic_DNA"/>
</dbReference>
<reference evidence="9" key="1">
    <citation type="journal article" date="2017" name="Protist">
        <title>Diversity of the Photosynthetic Paulinella Species, with the Description of Paulinella micropora sp. nov. and the Chromatophore Genome Sequence for strain KR01.</title>
        <authorList>
            <person name="Lhee D."/>
            <person name="Yang E.C."/>
            <person name="Kim J.I."/>
            <person name="Nakayama T."/>
            <person name="Zuccarello G."/>
            <person name="Andersen R.A."/>
            <person name="Yoon H.S."/>
        </authorList>
    </citation>
    <scope>NUCLEOTIDE SEQUENCE</scope>
    <source>
        <strain evidence="10">FK01</strain>
        <strain evidence="9">KR01</strain>
    </source>
</reference>
<evidence type="ECO:0000313" key="12">
    <source>
        <dbReference type="Proteomes" id="UP000503178"/>
    </source>
</evidence>
<dbReference type="Pfam" id="PF00004">
    <property type="entry name" value="AAA"/>
    <property type="match status" value="1"/>
</dbReference>
<keyword evidence="3 9" id="KW-0934">Plastid</keyword>
<dbReference type="SMART" id="SM00382">
    <property type="entry name" value="AAA"/>
    <property type="match status" value="1"/>
</dbReference>
<organism evidence="9">
    <name type="scientific">Paulinella micropora</name>
    <dbReference type="NCBI Taxonomy" id="1928728"/>
    <lineage>
        <taxon>Eukaryota</taxon>
        <taxon>Sar</taxon>
        <taxon>Rhizaria</taxon>
        <taxon>Cercozoa</taxon>
        <taxon>Imbricatea</taxon>
        <taxon>Silicofilosea</taxon>
        <taxon>Euglyphida</taxon>
        <taxon>Paulinellidae</taxon>
        <taxon>Paulinella</taxon>
    </lineage>
</organism>
<evidence type="ECO:0000313" key="11">
    <source>
        <dbReference type="EMBL" id="BBL86460.1"/>
    </source>
</evidence>
<dbReference type="InterPro" id="IPR003593">
    <property type="entry name" value="AAA+_ATPase"/>
</dbReference>
<geneLocation type="plastid" evidence="9"/>
<evidence type="ECO:0000256" key="7">
    <source>
        <dbReference type="ARBA" id="ARBA00040480"/>
    </source>
</evidence>
<evidence type="ECO:0000259" key="8">
    <source>
        <dbReference type="SMART" id="SM00382"/>
    </source>
</evidence>
<evidence type="ECO:0000256" key="5">
    <source>
        <dbReference type="ARBA" id="ARBA00022840"/>
    </source>
</evidence>
<protein>
    <recommendedName>
        <fullName evidence="7">Uncharacterized AAA domain-containing protein ycf46</fullName>
    </recommendedName>
</protein>
<name>A0A1L5YCP4_9EUKA</name>
<evidence type="ECO:0000256" key="3">
    <source>
        <dbReference type="ARBA" id="ARBA00022640"/>
    </source>
</evidence>
<keyword evidence="2" id="KW-0150">Chloroplast</keyword>
<dbReference type="Proteomes" id="UP000503178">
    <property type="component" value="Chromatophore Pltd"/>
</dbReference>
<keyword evidence="5" id="KW-0067">ATP-binding</keyword>
<reference evidence="11 12" key="2">
    <citation type="submission" date="2019-06" db="EMBL/GenBank/DDBJ databases">
        <title>A hidden player of endosymbiotic evolution: DNA virus triggered massive gene transfer.</title>
        <authorList>
            <person name="Matsuo M."/>
            <person name="Katahata A."/>
            <person name="Tachikawa M."/>
            <person name="Minakuchi Y."/>
            <person name="Noguchi H."/>
            <person name="Toyoda A."/>
            <person name="Fujiyama A."/>
            <person name="Suzuki Y."/>
            <person name="Satoh S."/>
            <person name="Nakayama T."/>
            <person name="Kamikawa R."/>
            <person name="Nomura M."/>
            <person name="Inagaki Y."/>
            <person name="Ishida K."/>
            <person name="Obokata J."/>
        </authorList>
    </citation>
    <scope>NUCLEOTIDE SEQUENCE [LARGE SCALE GENOMIC DNA]</scope>
    <source>
        <strain evidence="11 12">MYN1</strain>
    </source>
</reference>
<dbReference type="EMBL" id="KX897545">
    <property type="protein sequence ID" value="APP88475.1"/>
    <property type="molecule type" value="Genomic_DNA"/>
</dbReference>
<evidence type="ECO:0000256" key="2">
    <source>
        <dbReference type="ARBA" id="ARBA00022528"/>
    </source>
</evidence>
<gene>
    <name evidence="9" type="primary">ycf46</name>
    <name evidence="11" type="synonym">MYN1_Chr_639</name>
    <name evidence="9" type="ORF">PCKR_710</name>
    <name evidence="10" type="ORF">PFK_710</name>
    <name evidence="11" type="ORF">PMYN1_Chma655</name>
</gene>
<dbReference type="GO" id="GO:0005524">
    <property type="term" value="F:ATP binding"/>
    <property type="evidence" value="ECO:0007669"/>
    <property type="project" value="UniProtKB-KW"/>
</dbReference>
<dbReference type="GO" id="GO:0016887">
    <property type="term" value="F:ATP hydrolysis activity"/>
    <property type="evidence" value="ECO:0007669"/>
    <property type="project" value="InterPro"/>
</dbReference>
<dbReference type="Gene3D" id="1.10.8.60">
    <property type="match status" value="1"/>
</dbReference>
<evidence type="ECO:0000313" key="10">
    <source>
        <dbReference type="EMBL" id="AQX45242.1"/>
    </source>
</evidence>
<dbReference type="InterPro" id="IPR052381">
    <property type="entry name" value="AAA_domain_protein"/>
</dbReference>
<evidence type="ECO:0000256" key="1">
    <source>
        <dbReference type="ARBA" id="ARBA00004229"/>
    </source>
</evidence>
<dbReference type="EMBL" id="KY124271">
    <property type="protein sequence ID" value="AQX45242.1"/>
    <property type="molecule type" value="Genomic_DNA"/>
</dbReference>
<evidence type="ECO:0000256" key="6">
    <source>
        <dbReference type="ARBA" id="ARBA00038088"/>
    </source>
</evidence>
<dbReference type="SUPFAM" id="SSF52540">
    <property type="entry name" value="P-loop containing nucleoside triphosphate hydrolases"/>
    <property type="match status" value="2"/>
</dbReference>
<accession>A0A1L5YCP4</accession>
<dbReference type="InterPro" id="IPR003959">
    <property type="entry name" value="ATPase_AAA_core"/>
</dbReference>
<dbReference type="InterPro" id="IPR027417">
    <property type="entry name" value="P-loop_NTPase"/>
</dbReference>
<proteinExistence type="inferred from homology"/>
<sequence>MSNDWENKLDLLIKSRTPIIWIRSPEEERIERLLEQSCDRLGKRLLLRWDFIEGLQGQSNKQGYARRNPMAALDCLDDLSNKQPTLLLLLDFHKYCEDNAILRRLRNLSRQLRQQPHILVITANEWKLPPELEECIAVLDLPLPGTEEVHQLLESIAKITGVPLDIDVARSLTQSCRGLTEQRIRQTSARALVLKGCLGAGTLDNILEEKRQTIARSELLEYCSTDCTTSDISGLDNLKEWLHQRYLAFQDGARKYGLPLPRGVLLVGPQGTGKSLTAKVIAHTWGMPLLRLDIGRLFAGLVGASEARTREMIRLAEAMAPCILWIDEIDKAFSGDRHSDGGTSQRVLASLLTWMAEKESAVFVVATANSIEWLPPELIRKGRFDEIFLLGLPTMKERRAILELHLKRHRPNHNIPLEIIIDRTEDFSGAELEQTVIEAMHLGFGQNRDFNELDMIQAAGNIIPLARTVREKISTLMEWAKTGRVRLASKG</sequence>
<dbReference type="Gene3D" id="3.40.50.300">
    <property type="entry name" value="P-loop containing nucleotide triphosphate hydrolases"/>
    <property type="match status" value="1"/>
</dbReference>